<proteinExistence type="predicted"/>
<evidence type="ECO:0000313" key="1">
    <source>
        <dbReference type="EMBL" id="CAK7933124.1"/>
    </source>
</evidence>
<organism evidence="1 2">
    <name type="scientific">Peronospora matthiolae</name>
    <dbReference type="NCBI Taxonomy" id="2874970"/>
    <lineage>
        <taxon>Eukaryota</taxon>
        <taxon>Sar</taxon>
        <taxon>Stramenopiles</taxon>
        <taxon>Oomycota</taxon>
        <taxon>Peronosporomycetes</taxon>
        <taxon>Peronosporales</taxon>
        <taxon>Peronosporaceae</taxon>
        <taxon>Peronospora</taxon>
    </lineage>
</organism>
<sequence length="65" mass="7111">MGTFLRANVLIFACEVTRDVVTIDEVLSLDVDPLVNRRCDMCSSKTVVVVSYHLGYKVAGSVCVC</sequence>
<reference evidence="1" key="1">
    <citation type="submission" date="2024-01" db="EMBL/GenBank/DDBJ databases">
        <authorList>
            <person name="Webb A."/>
        </authorList>
    </citation>
    <scope>NUCLEOTIDE SEQUENCE</scope>
    <source>
        <strain evidence="1">Pm1</strain>
    </source>
</reference>
<accession>A0AAV1UE57</accession>
<comment type="caution">
    <text evidence="1">The sequence shown here is derived from an EMBL/GenBank/DDBJ whole genome shotgun (WGS) entry which is preliminary data.</text>
</comment>
<evidence type="ECO:0000313" key="2">
    <source>
        <dbReference type="Proteomes" id="UP001162060"/>
    </source>
</evidence>
<dbReference type="EMBL" id="CAKLBY020000193">
    <property type="protein sequence ID" value="CAK7933124.1"/>
    <property type="molecule type" value="Genomic_DNA"/>
</dbReference>
<protein>
    <submittedName>
        <fullName evidence="1">Uncharacterized protein</fullName>
    </submittedName>
</protein>
<dbReference type="Proteomes" id="UP001162060">
    <property type="component" value="Unassembled WGS sequence"/>
</dbReference>
<gene>
    <name evidence="1" type="ORF">PM001_LOCUS18274</name>
</gene>
<dbReference type="AlphaFoldDB" id="A0AAV1UE57"/>
<name>A0AAV1UE57_9STRA</name>